<name>A0A0L8HM06_OCTBM</name>
<evidence type="ECO:0000256" key="1">
    <source>
        <dbReference type="SAM" id="Phobius"/>
    </source>
</evidence>
<dbReference type="AlphaFoldDB" id="A0A0L8HM06"/>
<gene>
    <name evidence="2" type="ORF">OCBIM_22012565mg</name>
</gene>
<proteinExistence type="predicted"/>
<feature type="transmembrane region" description="Helical" evidence="1">
    <location>
        <begin position="34"/>
        <end position="56"/>
    </location>
</feature>
<sequence length="100" mass="11735">MPIVLCDHHPSKKKLINPQYPPHFTISENDEDKAIYLTLFPFFLMVFFLLFFFCSISIYLTNSVVFVSFFFCLFVLFFSNFIKNDLPFPPTTKSASTTLR</sequence>
<feature type="transmembrane region" description="Helical" evidence="1">
    <location>
        <begin position="63"/>
        <end position="82"/>
    </location>
</feature>
<protein>
    <submittedName>
        <fullName evidence="2">Uncharacterized protein</fullName>
    </submittedName>
</protein>
<keyword evidence="1" id="KW-0812">Transmembrane</keyword>
<organism evidence="2">
    <name type="scientific">Octopus bimaculoides</name>
    <name type="common">California two-spotted octopus</name>
    <dbReference type="NCBI Taxonomy" id="37653"/>
    <lineage>
        <taxon>Eukaryota</taxon>
        <taxon>Metazoa</taxon>
        <taxon>Spiralia</taxon>
        <taxon>Lophotrochozoa</taxon>
        <taxon>Mollusca</taxon>
        <taxon>Cephalopoda</taxon>
        <taxon>Coleoidea</taxon>
        <taxon>Octopodiformes</taxon>
        <taxon>Octopoda</taxon>
        <taxon>Incirrata</taxon>
        <taxon>Octopodidae</taxon>
        <taxon>Octopus</taxon>
    </lineage>
</organism>
<keyword evidence="1" id="KW-0472">Membrane</keyword>
<dbReference type="EMBL" id="KQ417917">
    <property type="protein sequence ID" value="KOF89820.1"/>
    <property type="molecule type" value="Genomic_DNA"/>
</dbReference>
<reference evidence="2" key="1">
    <citation type="submission" date="2015-07" db="EMBL/GenBank/DDBJ databases">
        <title>MeaNS - Measles Nucleotide Surveillance Program.</title>
        <authorList>
            <person name="Tran T."/>
            <person name="Druce J."/>
        </authorList>
    </citation>
    <scope>NUCLEOTIDE SEQUENCE</scope>
    <source>
        <strain evidence="2">UCB-OBI-ISO-001</strain>
        <tissue evidence="2">Gonad</tissue>
    </source>
</reference>
<accession>A0A0L8HM06</accession>
<keyword evidence="1" id="KW-1133">Transmembrane helix</keyword>
<evidence type="ECO:0000313" key="2">
    <source>
        <dbReference type="EMBL" id="KOF89820.1"/>
    </source>
</evidence>